<protein>
    <submittedName>
        <fullName evidence="2">Uncharacterized protein</fullName>
    </submittedName>
</protein>
<dbReference type="AlphaFoldDB" id="A0A2I0AI42"/>
<keyword evidence="3" id="KW-1185">Reference proteome</keyword>
<reference evidence="2 3" key="1">
    <citation type="journal article" date="2017" name="Nature">
        <title>The Apostasia genome and the evolution of orchids.</title>
        <authorList>
            <person name="Zhang G.Q."/>
            <person name="Liu K.W."/>
            <person name="Li Z."/>
            <person name="Lohaus R."/>
            <person name="Hsiao Y.Y."/>
            <person name="Niu S.C."/>
            <person name="Wang J.Y."/>
            <person name="Lin Y.C."/>
            <person name="Xu Q."/>
            <person name="Chen L.J."/>
            <person name="Yoshida K."/>
            <person name="Fujiwara S."/>
            <person name="Wang Z.W."/>
            <person name="Zhang Y.Q."/>
            <person name="Mitsuda N."/>
            <person name="Wang M."/>
            <person name="Liu G.H."/>
            <person name="Pecoraro L."/>
            <person name="Huang H.X."/>
            <person name="Xiao X.J."/>
            <person name="Lin M."/>
            <person name="Wu X.Y."/>
            <person name="Wu W.L."/>
            <person name="Chen Y.Y."/>
            <person name="Chang S.B."/>
            <person name="Sakamoto S."/>
            <person name="Ohme-Takagi M."/>
            <person name="Yagi M."/>
            <person name="Zeng S.J."/>
            <person name="Shen C.Y."/>
            <person name="Yeh C.M."/>
            <person name="Luo Y.B."/>
            <person name="Tsai W.C."/>
            <person name="Van de Peer Y."/>
            <person name="Liu Z.J."/>
        </authorList>
    </citation>
    <scope>NUCLEOTIDE SEQUENCE [LARGE SCALE GENOMIC DNA]</scope>
    <source>
        <strain evidence="3">cv. Shenzhen</strain>
        <tissue evidence="2">Stem</tissue>
    </source>
</reference>
<evidence type="ECO:0000313" key="2">
    <source>
        <dbReference type="EMBL" id="PKA55210.1"/>
    </source>
</evidence>
<accession>A0A2I0AI42</accession>
<name>A0A2I0AI42_9ASPA</name>
<dbReference type="EMBL" id="KZ451980">
    <property type="protein sequence ID" value="PKA55210.1"/>
    <property type="molecule type" value="Genomic_DNA"/>
</dbReference>
<dbReference type="Proteomes" id="UP000236161">
    <property type="component" value="Unassembled WGS sequence"/>
</dbReference>
<gene>
    <name evidence="2" type="ORF">AXF42_Ash003847</name>
</gene>
<evidence type="ECO:0000313" key="3">
    <source>
        <dbReference type="Proteomes" id="UP000236161"/>
    </source>
</evidence>
<proteinExistence type="predicted"/>
<evidence type="ECO:0000256" key="1">
    <source>
        <dbReference type="SAM" id="MobiDB-lite"/>
    </source>
</evidence>
<sequence length="53" mass="6424">MGLPQKKRASISPVDAPPPEKKRAWSRLKCRRNPRLKRPSWFSRKKRDLWLRI</sequence>
<organism evidence="2 3">
    <name type="scientific">Apostasia shenzhenica</name>
    <dbReference type="NCBI Taxonomy" id="1088818"/>
    <lineage>
        <taxon>Eukaryota</taxon>
        <taxon>Viridiplantae</taxon>
        <taxon>Streptophyta</taxon>
        <taxon>Embryophyta</taxon>
        <taxon>Tracheophyta</taxon>
        <taxon>Spermatophyta</taxon>
        <taxon>Magnoliopsida</taxon>
        <taxon>Liliopsida</taxon>
        <taxon>Asparagales</taxon>
        <taxon>Orchidaceae</taxon>
        <taxon>Apostasioideae</taxon>
        <taxon>Apostasia</taxon>
    </lineage>
</organism>
<feature type="region of interest" description="Disordered" evidence="1">
    <location>
        <begin position="1"/>
        <end position="29"/>
    </location>
</feature>